<dbReference type="PANTHER" id="PTHR47326:SF1">
    <property type="entry name" value="HTH PSQ-TYPE DOMAIN-CONTAINING PROTEIN"/>
    <property type="match status" value="1"/>
</dbReference>
<dbReference type="Gene3D" id="3.30.420.10">
    <property type="entry name" value="Ribonuclease H-like superfamily/Ribonuclease H"/>
    <property type="match status" value="1"/>
</dbReference>
<reference evidence="1 2" key="1">
    <citation type="journal article" date="2022" name="Allergy">
        <title>Genome assembly and annotation of Periplaneta americana reveal a comprehensive cockroach allergen profile.</title>
        <authorList>
            <person name="Wang L."/>
            <person name="Xiong Q."/>
            <person name="Saelim N."/>
            <person name="Wang L."/>
            <person name="Nong W."/>
            <person name="Wan A.T."/>
            <person name="Shi M."/>
            <person name="Liu X."/>
            <person name="Cao Q."/>
            <person name="Hui J.H.L."/>
            <person name="Sookrung N."/>
            <person name="Leung T.F."/>
            <person name="Tungtrongchitr A."/>
            <person name="Tsui S.K.W."/>
        </authorList>
    </citation>
    <scope>NUCLEOTIDE SEQUENCE [LARGE SCALE GENOMIC DNA]</scope>
    <source>
        <strain evidence="1">PWHHKU_190912</strain>
    </source>
</reference>
<dbReference type="Proteomes" id="UP001148838">
    <property type="component" value="Unassembled WGS sequence"/>
</dbReference>
<evidence type="ECO:0000313" key="2">
    <source>
        <dbReference type="Proteomes" id="UP001148838"/>
    </source>
</evidence>
<accession>A0ABQ8TIH1</accession>
<sequence>MTISALIEEFDNKYFMQKEENMFCKDVIYEDRASCGTEQILPEVQGRISGAADVQRTQGSCTPLASKSVGRRRASYGQPACKGRWNKAEPPADADRAGLKVIEIRHYYIKGTDAHHASVIRALKREKYHPFKPISVHELNEDDSDKRMELCEFVVVGRGGSTQWPARSPHLAACEYWLWDYLKEKVYAWRPQDVDMLKIAIEEEIHAIPMDI</sequence>
<dbReference type="PANTHER" id="PTHR47326">
    <property type="entry name" value="TRANSPOSABLE ELEMENT TC3 TRANSPOSASE-LIKE PROTEIN"/>
    <property type="match status" value="1"/>
</dbReference>
<keyword evidence="2" id="KW-1185">Reference proteome</keyword>
<dbReference type="InterPro" id="IPR036397">
    <property type="entry name" value="RNaseH_sf"/>
</dbReference>
<comment type="caution">
    <text evidence="1">The sequence shown here is derived from an EMBL/GenBank/DDBJ whole genome shotgun (WGS) entry which is preliminary data.</text>
</comment>
<name>A0ABQ8TIH1_PERAM</name>
<gene>
    <name evidence="1" type="ORF">ANN_13109</name>
</gene>
<proteinExistence type="predicted"/>
<organism evidence="1 2">
    <name type="scientific">Periplaneta americana</name>
    <name type="common">American cockroach</name>
    <name type="synonym">Blatta americana</name>
    <dbReference type="NCBI Taxonomy" id="6978"/>
    <lineage>
        <taxon>Eukaryota</taxon>
        <taxon>Metazoa</taxon>
        <taxon>Ecdysozoa</taxon>
        <taxon>Arthropoda</taxon>
        <taxon>Hexapoda</taxon>
        <taxon>Insecta</taxon>
        <taxon>Pterygota</taxon>
        <taxon>Neoptera</taxon>
        <taxon>Polyneoptera</taxon>
        <taxon>Dictyoptera</taxon>
        <taxon>Blattodea</taxon>
        <taxon>Blattoidea</taxon>
        <taxon>Blattidae</taxon>
        <taxon>Blattinae</taxon>
        <taxon>Periplaneta</taxon>
    </lineage>
</organism>
<evidence type="ECO:0000313" key="1">
    <source>
        <dbReference type="EMBL" id="KAJ4446413.1"/>
    </source>
</evidence>
<protein>
    <submittedName>
        <fullName evidence="1">Uncharacterized protein</fullName>
    </submittedName>
</protein>
<dbReference type="EMBL" id="JAJSOF020000009">
    <property type="protein sequence ID" value="KAJ4446413.1"/>
    <property type="molecule type" value="Genomic_DNA"/>
</dbReference>